<feature type="domain" description="Amidohydrolase-related" evidence="2">
    <location>
        <begin position="10"/>
        <end position="279"/>
    </location>
</feature>
<dbReference type="STRING" id="1121945.GCA_000421805_01008"/>
<name>A0A1X4HC48_HALEZ</name>
<dbReference type="AlphaFoldDB" id="A0A1X4HC48"/>
<dbReference type="GO" id="GO:0016831">
    <property type="term" value="F:carboxy-lyase activity"/>
    <property type="evidence" value="ECO:0007669"/>
    <property type="project" value="InterPro"/>
</dbReference>
<proteinExistence type="predicted"/>
<dbReference type="GO" id="GO:0019748">
    <property type="term" value="P:secondary metabolic process"/>
    <property type="evidence" value="ECO:0007669"/>
    <property type="project" value="TreeGrafter"/>
</dbReference>
<dbReference type="SUPFAM" id="SSF51556">
    <property type="entry name" value="Metallo-dependent hydrolases"/>
    <property type="match status" value="1"/>
</dbReference>
<dbReference type="EMBL" id="NEDJ01000001">
    <property type="protein sequence ID" value="OSP11200.1"/>
    <property type="molecule type" value="Genomic_DNA"/>
</dbReference>
<dbReference type="PANTHER" id="PTHR21240:SF28">
    <property type="entry name" value="ISO-OROTATE DECARBOXYLASE (EUROFUNG)"/>
    <property type="match status" value="1"/>
</dbReference>
<keyword evidence="1" id="KW-0456">Lyase</keyword>
<reference evidence="3 4" key="1">
    <citation type="submission" date="2017-04" db="EMBL/GenBank/DDBJ databases">
        <title>MLSA of the genus Halorubrum.</title>
        <authorList>
            <person name="De La Haba R."/>
            <person name="Sanchez-Porro C."/>
            <person name="Infante-Dominguez C."/>
            <person name="Ventosa A."/>
        </authorList>
    </citation>
    <scope>NUCLEOTIDE SEQUENCE [LARGE SCALE GENOMIC DNA]</scope>
    <source>
        <strain evidence="3 4">DSM 17463</strain>
    </source>
</reference>
<evidence type="ECO:0000259" key="2">
    <source>
        <dbReference type="Pfam" id="PF04909"/>
    </source>
</evidence>
<dbReference type="InterPro" id="IPR006680">
    <property type="entry name" value="Amidohydro-rel"/>
</dbReference>
<dbReference type="PANTHER" id="PTHR21240">
    <property type="entry name" value="2-AMINO-3-CARBOXYLMUCONATE-6-SEMIALDEHYDE DECARBOXYLASE"/>
    <property type="match status" value="1"/>
</dbReference>
<keyword evidence="3" id="KW-0378">Hydrolase</keyword>
<comment type="caution">
    <text evidence="3">The sequence shown here is derived from an EMBL/GenBank/DDBJ whole genome shotgun (WGS) entry which is preliminary data.</text>
</comment>
<evidence type="ECO:0000313" key="3">
    <source>
        <dbReference type="EMBL" id="OSP11200.1"/>
    </source>
</evidence>
<protein>
    <submittedName>
        <fullName evidence="3">Amidohydrolase</fullName>
    </submittedName>
</protein>
<dbReference type="InterPro" id="IPR032465">
    <property type="entry name" value="ACMSD"/>
</dbReference>
<evidence type="ECO:0000313" key="4">
    <source>
        <dbReference type="Proteomes" id="UP000193587"/>
    </source>
</evidence>
<dbReference type="GO" id="GO:0016787">
    <property type="term" value="F:hydrolase activity"/>
    <property type="evidence" value="ECO:0007669"/>
    <property type="project" value="UniProtKB-KW"/>
</dbReference>
<dbReference type="GO" id="GO:0005737">
    <property type="term" value="C:cytoplasm"/>
    <property type="evidence" value="ECO:0007669"/>
    <property type="project" value="TreeGrafter"/>
</dbReference>
<sequence length="281" mass="30517">MTEFPVDGVVDAHVHLMPERLMAAIREALGEAAGWTFDHPTDRDRMEAALTAAGVERYVALPYASRPGTAGDLNEWVIEAAADSEMAVPFATVHAGDDDAGTVVADALDAGARGLKLQLPVQGFAADDPRLDPAYEAVAARGAPVLLHAGTAPMFEDSPHVGVERFESFLASYPDVRVCAAHMGTYEVDAFVELARDNGNVFLDTTFAMSSVAETYMEFDPATVADETLIEVSESVMYGSDYPNIPYPYAREREHLLARDLPVEAQRNMFSRTARRFLDGD</sequence>
<dbReference type="CDD" id="cd01292">
    <property type="entry name" value="metallo-dependent_hydrolases"/>
    <property type="match status" value="1"/>
</dbReference>
<dbReference type="Pfam" id="PF04909">
    <property type="entry name" value="Amidohydro_2"/>
    <property type="match status" value="1"/>
</dbReference>
<gene>
    <name evidence="3" type="ORF">B9H04_00400</name>
</gene>
<dbReference type="Proteomes" id="UP000193587">
    <property type="component" value="Unassembled WGS sequence"/>
</dbReference>
<dbReference type="InterPro" id="IPR032466">
    <property type="entry name" value="Metal_Hydrolase"/>
</dbReference>
<dbReference type="RefSeq" id="WP_080508556.1">
    <property type="nucleotide sequence ID" value="NZ_ATXS01000002.1"/>
</dbReference>
<dbReference type="Gene3D" id="3.20.20.140">
    <property type="entry name" value="Metal-dependent hydrolases"/>
    <property type="match status" value="1"/>
</dbReference>
<dbReference type="eggNOG" id="arCOG01931">
    <property type="taxonomic scope" value="Archaea"/>
</dbReference>
<accession>A0A1X4HC48</accession>
<evidence type="ECO:0000256" key="1">
    <source>
        <dbReference type="ARBA" id="ARBA00023239"/>
    </source>
</evidence>
<organism evidence="3 4">
    <name type="scientific">Halorubrum ezzemoulense DSM 17463</name>
    <dbReference type="NCBI Taxonomy" id="1121945"/>
    <lineage>
        <taxon>Archaea</taxon>
        <taxon>Methanobacteriati</taxon>
        <taxon>Methanobacteriota</taxon>
        <taxon>Stenosarchaea group</taxon>
        <taxon>Halobacteria</taxon>
        <taxon>Halobacteriales</taxon>
        <taxon>Haloferacaceae</taxon>
        <taxon>Halorubrum</taxon>
    </lineage>
</organism>